<dbReference type="SUPFAM" id="SSF56059">
    <property type="entry name" value="Glutathione synthetase ATP-binding domain-like"/>
    <property type="match status" value="1"/>
</dbReference>
<dbReference type="GO" id="GO:0005524">
    <property type="term" value="F:ATP binding"/>
    <property type="evidence" value="ECO:0007669"/>
    <property type="project" value="UniProtKB-UniRule"/>
</dbReference>
<evidence type="ECO:0000256" key="1">
    <source>
        <dbReference type="PROSITE-ProRule" id="PRU00409"/>
    </source>
</evidence>
<dbReference type="STRING" id="1120989.SAMN02745227_01087"/>
<dbReference type="PROSITE" id="PS50975">
    <property type="entry name" value="ATP_GRASP"/>
    <property type="match status" value="1"/>
</dbReference>
<sequence length="383" mass="44882">MTLDKLLEGLSFNEKNLAIVLGGSYGALSIVRSLGQKKVPIIVIGNRDFIGNSKYCNFYFKTDEDEEIIDVLKEIANKYNRKSVILTDSDRYIELIYNYWDELKESYVSHLCNNKETFDILVNKELLYKKSEDLGLNCPKTYKKDEIYKINNFPVIVKPLDKAVLPSIKGNKVAYCKNKEELSEILRIVDRYKTECIIQEIIEGDLSSLYSITLFRSHKGEIQIGYIGHKIRQYPINFGTVSSFVTKDNIKLVNLSIEILNKINYIGVANFEYKYSEKESDYYIMEVNGRFPMVTGITEKLNNNFVYNIYNSCLEKRIDKNKENESKILWIHFLQDLRAKIQIKDFSFTILKHRLKGYKIHWALWNVKDISPFFTYIKELIKK</sequence>
<keyword evidence="1" id="KW-0547">Nucleotide-binding</keyword>
<reference evidence="4" key="1">
    <citation type="submission" date="2016-11" db="EMBL/GenBank/DDBJ databases">
        <authorList>
            <person name="Varghese N."/>
            <person name="Submissions S."/>
        </authorList>
    </citation>
    <scope>NUCLEOTIDE SEQUENCE [LARGE SCALE GENOMIC DNA]</scope>
    <source>
        <strain evidence="4">DSM 14826</strain>
    </source>
</reference>
<dbReference type="AlphaFoldDB" id="A0A1M6NAH2"/>
<evidence type="ECO:0000259" key="2">
    <source>
        <dbReference type="PROSITE" id="PS50975"/>
    </source>
</evidence>
<dbReference type="InterPro" id="IPR003806">
    <property type="entry name" value="ATP-grasp_PylC-type"/>
</dbReference>
<dbReference type="OrthoDB" id="5420347at2"/>
<feature type="domain" description="ATP-grasp" evidence="2">
    <location>
        <begin position="128"/>
        <end position="315"/>
    </location>
</feature>
<dbReference type="EMBL" id="FRAI01000009">
    <property type="protein sequence ID" value="SHJ92654.1"/>
    <property type="molecule type" value="Genomic_DNA"/>
</dbReference>
<dbReference type="Pfam" id="PF02655">
    <property type="entry name" value="ATP-grasp_3"/>
    <property type="match status" value="1"/>
</dbReference>
<evidence type="ECO:0000313" key="3">
    <source>
        <dbReference type="EMBL" id="SHJ92654.1"/>
    </source>
</evidence>
<dbReference type="GO" id="GO:0046872">
    <property type="term" value="F:metal ion binding"/>
    <property type="evidence" value="ECO:0007669"/>
    <property type="project" value="InterPro"/>
</dbReference>
<keyword evidence="1" id="KW-0067">ATP-binding</keyword>
<dbReference type="Proteomes" id="UP000243547">
    <property type="component" value="Unassembled WGS sequence"/>
</dbReference>
<dbReference type="RefSeq" id="WP_072906930.1">
    <property type="nucleotide sequence ID" value="NZ_FRAI01000009.1"/>
</dbReference>
<gene>
    <name evidence="3" type="ORF">SAMN02745227_01087</name>
</gene>
<evidence type="ECO:0000313" key="4">
    <source>
        <dbReference type="Proteomes" id="UP000243547"/>
    </source>
</evidence>
<keyword evidence="4" id="KW-1185">Reference proteome</keyword>
<protein>
    <submittedName>
        <fullName evidence="3">ATP-grasp domain-containing protein</fullName>
    </submittedName>
</protein>
<organism evidence="3 4">
    <name type="scientific">Anaerobranca californiensis DSM 14826</name>
    <dbReference type="NCBI Taxonomy" id="1120989"/>
    <lineage>
        <taxon>Bacteria</taxon>
        <taxon>Bacillati</taxon>
        <taxon>Bacillota</taxon>
        <taxon>Clostridia</taxon>
        <taxon>Eubacteriales</taxon>
        <taxon>Proteinivoracaceae</taxon>
        <taxon>Anaerobranca</taxon>
    </lineage>
</organism>
<accession>A0A1M6NAH2</accession>
<dbReference type="Gene3D" id="3.30.470.20">
    <property type="entry name" value="ATP-grasp fold, B domain"/>
    <property type="match status" value="1"/>
</dbReference>
<name>A0A1M6NAH2_9FIRM</name>
<proteinExistence type="predicted"/>
<dbReference type="InterPro" id="IPR011761">
    <property type="entry name" value="ATP-grasp"/>
</dbReference>